<dbReference type="GO" id="GO:0003677">
    <property type="term" value="F:DNA binding"/>
    <property type="evidence" value="ECO:0007669"/>
    <property type="project" value="UniProtKB-UniRule"/>
</dbReference>
<dbReference type="AlphaFoldDB" id="A0A7W7SRX9"/>
<comment type="caution">
    <text evidence="4">The sequence shown here is derived from an EMBL/GenBank/DDBJ whole genome shotgun (WGS) entry which is preliminary data.</text>
</comment>
<dbReference type="SUPFAM" id="SSF48498">
    <property type="entry name" value="Tetracyclin repressor-like, C-terminal domain"/>
    <property type="match status" value="1"/>
</dbReference>
<keyword evidence="1 2" id="KW-0238">DNA-binding</keyword>
<evidence type="ECO:0000256" key="1">
    <source>
        <dbReference type="ARBA" id="ARBA00023125"/>
    </source>
</evidence>
<evidence type="ECO:0000313" key="5">
    <source>
        <dbReference type="Proteomes" id="UP000578819"/>
    </source>
</evidence>
<evidence type="ECO:0000256" key="2">
    <source>
        <dbReference type="PROSITE-ProRule" id="PRU00335"/>
    </source>
</evidence>
<dbReference type="Gene3D" id="1.10.10.60">
    <property type="entry name" value="Homeodomain-like"/>
    <property type="match status" value="1"/>
</dbReference>
<evidence type="ECO:0000313" key="4">
    <source>
        <dbReference type="EMBL" id="MBB4959834.1"/>
    </source>
</evidence>
<dbReference type="Pfam" id="PF00440">
    <property type="entry name" value="TetR_N"/>
    <property type="match status" value="1"/>
</dbReference>
<accession>A0A7W7SRX9</accession>
<sequence length="174" mass="19013">MAATIAMIDREGYAAATTERIAKQAETSKGTLLYHFKSREAIDEAVVRALYDNGAAYMTTRITAVASSRDRLRAYLSSNLRFIAENTAHVNAVHRILDNTGAHIDIPDGVPGLRQLLTSGQLNGEFDSFDVEVMALSIRAVVDAASRHFAANPNLDVDHYIDQASRIFDKATTS</sequence>
<dbReference type="InterPro" id="IPR009057">
    <property type="entry name" value="Homeodomain-like_sf"/>
</dbReference>
<gene>
    <name evidence="4" type="ORF">FHR38_003567</name>
</gene>
<organism evidence="4 5">
    <name type="scientific">Micromonospora polyrhachis</name>
    <dbReference type="NCBI Taxonomy" id="1282883"/>
    <lineage>
        <taxon>Bacteria</taxon>
        <taxon>Bacillati</taxon>
        <taxon>Actinomycetota</taxon>
        <taxon>Actinomycetes</taxon>
        <taxon>Micromonosporales</taxon>
        <taxon>Micromonosporaceae</taxon>
        <taxon>Micromonospora</taxon>
    </lineage>
</organism>
<dbReference type="GO" id="GO:0006355">
    <property type="term" value="P:regulation of DNA-templated transcription"/>
    <property type="evidence" value="ECO:0007669"/>
    <property type="project" value="UniProtKB-ARBA"/>
</dbReference>
<dbReference type="PROSITE" id="PS50977">
    <property type="entry name" value="HTH_TETR_2"/>
    <property type="match status" value="1"/>
</dbReference>
<dbReference type="InterPro" id="IPR050109">
    <property type="entry name" value="HTH-type_TetR-like_transc_reg"/>
</dbReference>
<keyword evidence="5" id="KW-1185">Reference proteome</keyword>
<name>A0A7W7SRX9_9ACTN</name>
<dbReference type="Proteomes" id="UP000578819">
    <property type="component" value="Unassembled WGS sequence"/>
</dbReference>
<protein>
    <submittedName>
        <fullName evidence="4">AcrR family transcriptional regulator</fullName>
    </submittedName>
</protein>
<proteinExistence type="predicted"/>
<dbReference type="SUPFAM" id="SSF46689">
    <property type="entry name" value="Homeodomain-like"/>
    <property type="match status" value="1"/>
</dbReference>
<feature type="domain" description="HTH tetR-type" evidence="3">
    <location>
        <begin position="1"/>
        <end position="54"/>
    </location>
</feature>
<dbReference type="InterPro" id="IPR036271">
    <property type="entry name" value="Tet_transcr_reg_TetR-rel_C_sf"/>
</dbReference>
<dbReference type="EMBL" id="JACHJW010000001">
    <property type="protein sequence ID" value="MBB4959834.1"/>
    <property type="molecule type" value="Genomic_DNA"/>
</dbReference>
<dbReference type="PANTHER" id="PTHR30055">
    <property type="entry name" value="HTH-TYPE TRANSCRIPTIONAL REGULATOR RUTR"/>
    <property type="match status" value="1"/>
</dbReference>
<dbReference type="Gene3D" id="1.10.357.10">
    <property type="entry name" value="Tetracycline Repressor, domain 2"/>
    <property type="match status" value="1"/>
</dbReference>
<evidence type="ECO:0000259" key="3">
    <source>
        <dbReference type="PROSITE" id="PS50977"/>
    </source>
</evidence>
<dbReference type="RefSeq" id="WP_312882231.1">
    <property type="nucleotide sequence ID" value="NZ_JACHJW010000001.1"/>
</dbReference>
<feature type="DNA-binding region" description="H-T-H motif" evidence="2">
    <location>
        <begin position="17"/>
        <end position="36"/>
    </location>
</feature>
<dbReference type="InterPro" id="IPR001647">
    <property type="entry name" value="HTH_TetR"/>
</dbReference>
<reference evidence="4 5" key="1">
    <citation type="submission" date="2020-08" db="EMBL/GenBank/DDBJ databases">
        <title>Sequencing the genomes of 1000 actinobacteria strains.</title>
        <authorList>
            <person name="Klenk H.-P."/>
        </authorList>
    </citation>
    <scope>NUCLEOTIDE SEQUENCE [LARGE SCALE GENOMIC DNA]</scope>
    <source>
        <strain evidence="4 5">DSM 45886</strain>
    </source>
</reference>